<feature type="compositionally biased region" description="Basic and acidic residues" evidence="20">
    <location>
        <begin position="154"/>
        <end position="170"/>
    </location>
</feature>
<dbReference type="SMART" id="SM00184">
    <property type="entry name" value="RING"/>
    <property type="match status" value="1"/>
</dbReference>
<dbReference type="GO" id="GO:0008270">
    <property type="term" value="F:zinc ion binding"/>
    <property type="evidence" value="ECO:0007669"/>
    <property type="project" value="UniProtKB-KW"/>
</dbReference>
<dbReference type="SUPFAM" id="SSF57850">
    <property type="entry name" value="RING/U-box"/>
    <property type="match status" value="1"/>
</dbReference>
<comment type="similarity">
    <text evidence="4">Belongs to the RAD18 family.</text>
</comment>
<evidence type="ECO:0000256" key="20">
    <source>
        <dbReference type="SAM" id="MobiDB-lite"/>
    </source>
</evidence>
<dbReference type="CTD" id="56852"/>
<keyword evidence="6" id="KW-0808">Transferase</keyword>
<dbReference type="PROSITE" id="PS50800">
    <property type="entry name" value="SAP"/>
    <property type="match status" value="1"/>
</dbReference>
<comment type="catalytic activity">
    <reaction evidence="1">
        <text>S-ubiquitinyl-[E2 ubiquitin-conjugating enzyme]-L-cysteine + [acceptor protein]-L-lysine = [E2 ubiquitin-conjugating enzyme]-L-cysteine + N(6)-ubiquitinyl-[acceptor protein]-L-lysine.</text>
        <dbReference type="EC" id="2.3.2.27"/>
    </reaction>
</comment>
<feature type="domain" description="RING-type" evidence="21">
    <location>
        <begin position="26"/>
        <end position="65"/>
    </location>
</feature>
<organism evidence="24 25">
    <name type="scientific">Lepisosteus oculatus</name>
    <name type="common">Spotted gar</name>
    <dbReference type="NCBI Taxonomy" id="7918"/>
    <lineage>
        <taxon>Eukaryota</taxon>
        <taxon>Metazoa</taxon>
        <taxon>Chordata</taxon>
        <taxon>Craniata</taxon>
        <taxon>Vertebrata</taxon>
        <taxon>Euteleostomi</taxon>
        <taxon>Actinopterygii</taxon>
        <taxon>Neopterygii</taxon>
        <taxon>Holostei</taxon>
        <taxon>Semionotiformes</taxon>
        <taxon>Lepisosteidae</taxon>
        <taxon>Lepisosteus</taxon>
    </lineage>
</organism>
<comment type="pathway">
    <text evidence="3">Protein modification; protein ubiquitination.</text>
</comment>
<dbReference type="GO" id="GO:0006513">
    <property type="term" value="P:protein monoubiquitination"/>
    <property type="evidence" value="ECO:0000318"/>
    <property type="project" value="GO_Central"/>
</dbReference>
<dbReference type="PROSITE" id="PS50089">
    <property type="entry name" value="ZF_RING_2"/>
    <property type="match status" value="1"/>
</dbReference>
<dbReference type="InterPro" id="IPR001841">
    <property type="entry name" value="Znf_RING"/>
</dbReference>
<evidence type="ECO:0000256" key="9">
    <source>
        <dbReference type="ARBA" id="ARBA00022771"/>
    </source>
</evidence>
<feature type="region of interest" description="Disordered" evidence="20">
    <location>
        <begin position="357"/>
        <end position="460"/>
    </location>
</feature>
<dbReference type="Proteomes" id="UP000018468">
    <property type="component" value="Linkage group LG5"/>
</dbReference>
<keyword evidence="11" id="KW-0862">Zinc</keyword>
<dbReference type="GO" id="GO:0003697">
    <property type="term" value="F:single-stranded DNA binding"/>
    <property type="evidence" value="ECO:0007669"/>
    <property type="project" value="InterPro"/>
</dbReference>
<dbReference type="InterPro" id="IPR013083">
    <property type="entry name" value="Znf_RING/FYVE/PHD"/>
</dbReference>
<feature type="compositionally biased region" description="Low complexity" evidence="20">
    <location>
        <begin position="401"/>
        <end position="418"/>
    </location>
</feature>
<dbReference type="GO" id="GO:0061630">
    <property type="term" value="F:ubiquitin protein ligase activity"/>
    <property type="evidence" value="ECO:0007669"/>
    <property type="project" value="UniProtKB-EC"/>
</dbReference>
<evidence type="ECO:0000259" key="21">
    <source>
        <dbReference type="PROSITE" id="PS50089"/>
    </source>
</evidence>
<evidence type="ECO:0000256" key="11">
    <source>
        <dbReference type="ARBA" id="ARBA00022833"/>
    </source>
</evidence>
<dbReference type="EC" id="2.3.2.27" evidence="5"/>
<dbReference type="FunFam" id="3.30.40.10:FF:000172">
    <property type="entry name" value="E3 ubiquitin-protein ligase RAD18"/>
    <property type="match status" value="1"/>
</dbReference>
<keyword evidence="7" id="KW-0479">Metal-binding</keyword>
<proteinExistence type="inferred from homology"/>
<dbReference type="GeneTree" id="ENSGT00390000011230"/>
<dbReference type="OrthoDB" id="9049620at2759"/>
<feature type="compositionally biased region" description="Basic and acidic residues" evidence="20">
    <location>
        <begin position="371"/>
        <end position="390"/>
    </location>
</feature>
<feature type="domain" description="SAP" evidence="22">
    <location>
        <begin position="246"/>
        <end position="280"/>
    </location>
</feature>
<evidence type="ECO:0000256" key="16">
    <source>
        <dbReference type="ARBA" id="ARBA00082369"/>
    </source>
</evidence>
<keyword evidence="12" id="KW-0238">DNA-binding</keyword>
<keyword evidence="10" id="KW-0833">Ubl conjugation pathway</keyword>
<name>W5MXA9_LEPOC</name>
<dbReference type="Gene3D" id="3.30.160.60">
    <property type="entry name" value="Classic Zinc Finger"/>
    <property type="match status" value="1"/>
</dbReference>
<evidence type="ECO:0000256" key="10">
    <source>
        <dbReference type="ARBA" id="ARBA00022786"/>
    </source>
</evidence>
<dbReference type="SMART" id="SM00513">
    <property type="entry name" value="SAP"/>
    <property type="match status" value="1"/>
</dbReference>
<dbReference type="UniPathway" id="UPA00143"/>
<sequence length="460" mass="52375">MSQSFTEAEIPPNLCHLKNLDSLFRCPICFDYLDISMMVQHCSHNFCSLCIRKFLSYKLKCPVCNSAVTESDLRNNRILDDLVKTFQLARHQLLRVNFESPPVSPKTPLTSGKLKQANSKGPSVPKMEGTIMSCFFQKGKSSSPSDVPKPQNTHQDDKVNEDRFNRTVKEEPEELPTISSASYSPELPSTSTEVKPVIKVECPVCGVGVLGQHINKHLDSCLTRDEKKESLRSSVSRRKNVAKVVYDLLSERELKKRLKDLNLPTYGSRQQLIKRHQEFVHVYNAQCDSLNPKSAQEIAKEVERNEKLKTQLEGKSKSVMVFSKNQTEEEIDELHSKYRKQHKDEFSQLIAQVRGRCKKKQVKQEPEEETDHERECSTESAEVSHEDNVTLDHVPVPPSPSVSEVSISSSRSNVFSSDSADESKDNFGETPPRKRKMCRATEGPFIQNPKRTKEEEPKRK</sequence>
<dbReference type="GeneID" id="102695914"/>
<evidence type="ECO:0000256" key="8">
    <source>
        <dbReference type="ARBA" id="ARBA00022763"/>
    </source>
</evidence>
<dbReference type="EMBL" id="AHAT01031683">
    <property type="status" value="NOT_ANNOTATED_CDS"/>
    <property type="molecule type" value="Genomic_DNA"/>
</dbReference>
<dbReference type="STRING" id="7918.ENSLOCP00000013018"/>
<accession>W5MXA9</accession>
<dbReference type="InParanoid" id="W5MXA9"/>
<evidence type="ECO:0000256" key="14">
    <source>
        <dbReference type="ARBA" id="ARBA00023242"/>
    </source>
</evidence>
<dbReference type="CDD" id="cd16529">
    <property type="entry name" value="RING-HC_RAD18"/>
    <property type="match status" value="1"/>
</dbReference>
<keyword evidence="9 17" id="KW-0863">Zinc-finger</keyword>
<dbReference type="PROSITE" id="PS51908">
    <property type="entry name" value="ZF_UBZ4"/>
    <property type="match status" value="1"/>
</dbReference>
<evidence type="ECO:0000256" key="6">
    <source>
        <dbReference type="ARBA" id="ARBA00022679"/>
    </source>
</evidence>
<dbReference type="SMART" id="SM00734">
    <property type="entry name" value="ZnF_Rad18"/>
    <property type="match status" value="2"/>
</dbReference>
<evidence type="ECO:0000256" key="19">
    <source>
        <dbReference type="SAM" id="Coils"/>
    </source>
</evidence>
<evidence type="ECO:0000259" key="23">
    <source>
        <dbReference type="PROSITE" id="PS51908"/>
    </source>
</evidence>
<dbReference type="Gene3D" id="3.30.40.10">
    <property type="entry name" value="Zinc/RING finger domain, C3HC4 (zinc finger)"/>
    <property type="match status" value="1"/>
</dbReference>
<evidence type="ECO:0000256" key="17">
    <source>
        <dbReference type="PROSITE-ProRule" id="PRU00175"/>
    </source>
</evidence>
<evidence type="ECO:0000313" key="24">
    <source>
        <dbReference type="Ensembl" id="ENSLOCP00000013018.1"/>
    </source>
</evidence>
<evidence type="ECO:0000313" key="25">
    <source>
        <dbReference type="Proteomes" id="UP000018468"/>
    </source>
</evidence>
<dbReference type="Ensembl" id="ENSLOCT00000013046.1">
    <property type="protein sequence ID" value="ENSLOCP00000013018.1"/>
    <property type="gene ID" value="ENSLOCG00000010629.1"/>
</dbReference>
<dbReference type="GO" id="GO:0005634">
    <property type="term" value="C:nucleus"/>
    <property type="evidence" value="ECO:0000318"/>
    <property type="project" value="GO_Central"/>
</dbReference>
<dbReference type="InterPro" id="IPR017907">
    <property type="entry name" value="Znf_RING_CS"/>
</dbReference>
<dbReference type="AlphaFoldDB" id="W5MXA9"/>
<evidence type="ECO:0000256" key="2">
    <source>
        <dbReference type="ARBA" id="ARBA00004123"/>
    </source>
</evidence>
<dbReference type="eggNOG" id="KOG0287">
    <property type="taxonomic scope" value="Eukaryota"/>
</dbReference>
<evidence type="ECO:0000256" key="4">
    <source>
        <dbReference type="ARBA" id="ARBA00009506"/>
    </source>
</evidence>
<dbReference type="InterPro" id="IPR039577">
    <property type="entry name" value="Rad18"/>
</dbReference>
<dbReference type="InterPro" id="IPR003034">
    <property type="entry name" value="SAP_dom"/>
</dbReference>
<dbReference type="Pfam" id="PF02037">
    <property type="entry name" value="SAP"/>
    <property type="match status" value="1"/>
</dbReference>
<evidence type="ECO:0000256" key="5">
    <source>
        <dbReference type="ARBA" id="ARBA00012483"/>
    </source>
</evidence>
<keyword evidence="25" id="KW-1185">Reference proteome</keyword>
<dbReference type="PANTHER" id="PTHR14134:SF2">
    <property type="entry name" value="E3 UBIQUITIN-PROTEIN LIGASE RAD18"/>
    <property type="match status" value="1"/>
</dbReference>
<evidence type="ECO:0000256" key="7">
    <source>
        <dbReference type="ARBA" id="ARBA00022723"/>
    </source>
</evidence>
<reference evidence="24" key="3">
    <citation type="submission" date="2025-09" db="UniProtKB">
        <authorList>
            <consortium name="Ensembl"/>
        </authorList>
    </citation>
    <scope>IDENTIFICATION</scope>
</reference>
<dbReference type="Pfam" id="PF13923">
    <property type="entry name" value="zf-C3HC4_2"/>
    <property type="match status" value="1"/>
</dbReference>
<dbReference type="OMA" id="IPNTGPR"/>
<dbReference type="Bgee" id="ENSLOCG00000010629">
    <property type="expression patterns" value="Expressed in ovary and 13 other cell types or tissues"/>
</dbReference>
<feature type="region of interest" description="Disordered" evidence="20">
    <location>
        <begin position="99"/>
        <end position="126"/>
    </location>
</feature>
<reference evidence="25" key="1">
    <citation type="submission" date="2011-12" db="EMBL/GenBank/DDBJ databases">
        <title>The Draft Genome of Lepisosteus oculatus.</title>
        <authorList>
            <consortium name="The Broad Institute Genome Assembly &amp; Analysis Group"/>
            <consortium name="Computational R&amp;D Group"/>
            <consortium name="and Sequencing Platform"/>
            <person name="Di Palma F."/>
            <person name="Alfoldi J."/>
            <person name="Johnson J."/>
            <person name="Berlin A."/>
            <person name="Gnerre S."/>
            <person name="Jaffe D."/>
            <person name="MacCallum I."/>
            <person name="Young S."/>
            <person name="Walker B.J."/>
            <person name="Lander E.S."/>
            <person name="Lindblad-Toh K."/>
        </authorList>
    </citation>
    <scope>NUCLEOTIDE SEQUENCE [LARGE SCALE GENOMIC DNA]</scope>
</reference>
<dbReference type="FunFam" id="3.30.160.60:FF:000331">
    <property type="entry name" value="E3 ubiquitin-protein ligase RAD18"/>
    <property type="match status" value="1"/>
</dbReference>
<feature type="coiled-coil region" evidence="19">
    <location>
        <begin position="295"/>
        <end position="344"/>
    </location>
</feature>
<evidence type="ECO:0000256" key="1">
    <source>
        <dbReference type="ARBA" id="ARBA00000900"/>
    </source>
</evidence>
<keyword evidence="19" id="KW-0175">Coiled coil</keyword>
<evidence type="ECO:0000259" key="22">
    <source>
        <dbReference type="PROSITE" id="PS50800"/>
    </source>
</evidence>
<keyword evidence="13 18" id="KW-0234">DNA repair</keyword>
<dbReference type="GO" id="GO:0006281">
    <property type="term" value="P:DNA repair"/>
    <property type="evidence" value="ECO:0007669"/>
    <property type="project" value="UniProtKB-KW"/>
</dbReference>
<feature type="compositionally biased region" description="Polar residues" evidence="20">
    <location>
        <begin position="139"/>
        <end position="153"/>
    </location>
</feature>
<reference evidence="24" key="2">
    <citation type="submission" date="2025-08" db="UniProtKB">
        <authorList>
            <consortium name="Ensembl"/>
        </authorList>
    </citation>
    <scope>IDENTIFICATION</scope>
</reference>
<protein>
    <recommendedName>
        <fullName evidence="5">RING-type E3 ubiquitin transferase</fullName>
        <ecNumber evidence="5">2.3.2.27</ecNumber>
    </recommendedName>
    <alternativeName>
        <fullName evidence="15 16">RING-type E3 ubiquitin transferase RAD18</fullName>
    </alternativeName>
</protein>
<feature type="domain" description="UBZ4-type" evidence="23">
    <location>
        <begin position="199"/>
        <end position="226"/>
    </location>
</feature>
<dbReference type="KEGG" id="loc:102695914"/>
<keyword evidence="14" id="KW-0539">Nucleus</keyword>
<feature type="compositionally biased region" description="Basic and acidic residues" evidence="20">
    <location>
        <begin position="451"/>
        <end position="460"/>
    </location>
</feature>
<feature type="region of interest" description="Disordered" evidence="20">
    <location>
        <begin position="138"/>
        <end position="189"/>
    </location>
</feature>
<dbReference type="PANTHER" id="PTHR14134">
    <property type="entry name" value="E3 UBIQUITIN-PROTEIN LIGASE RAD18"/>
    <property type="match status" value="1"/>
</dbReference>
<dbReference type="GO" id="GO:0006301">
    <property type="term" value="P:DNA damage tolerance"/>
    <property type="evidence" value="ECO:0000318"/>
    <property type="project" value="GO_Central"/>
</dbReference>
<dbReference type="GO" id="GO:0097505">
    <property type="term" value="C:Rad6-Rad18 complex"/>
    <property type="evidence" value="ECO:0000318"/>
    <property type="project" value="GO_Central"/>
</dbReference>
<evidence type="ECO:0000256" key="15">
    <source>
        <dbReference type="ARBA" id="ARBA00031783"/>
    </source>
</evidence>
<evidence type="ECO:0000256" key="3">
    <source>
        <dbReference type="ARBA" id="ARBA00004906"/>
    </source>
</evidence>
<keyword evidence="8 18" id="KW-0227">DNA damage</keyword>
<dbReference type="PROSITE" id="PS00518">
    <property type="entry name" value="ZF_RING_1"/>
    <property type="match status" value="1"/>
</dbReference>
<feature type="compositionally biased region" description="Polar residues" evidence="20">
    <location>
        <begin position="177"/>
        <end position="189"/>
    </location>
</feature>
<evidence type="ECO:0000256" key="12">
    <source>
        <dbReference type="ARBA" id="ARBA00023125"/>
    </source>
</evidence>
<dbReference type="InterPro" id="IPR006642">
    <property type="entry name" value="Rad18_UBZ4"/>
</dbReference>
<comment type="subcellular location">
    <subcellularLocation>
        <location evidence="2">Nucleus</location>
    </subcellularLocation>
</comment>
<evidence type="ECO:0000256" key="18">
    <source>
        <dbReference type="PROSITE-ProRule" id="PRU01256"/>
    </source>
</evidence>
<evidence type="ECO:0000256" key="13">
    <source>
        <dbReference type="ARBA" id="ARBA00023204"/>
    </source>
</evidence>